<evidence type="ECO:0000256" key="1">
    <source>
        <dbReference type="ARBA" id="ARBA00008416"/>
    </source>
</evidence>
<name>A0A833M9Q7_9FIRM</name>
<dbReference type="Pfam" id="PF02678">
    <property type="entry name" value="Pirin"/>
    <property type="match status" value="1"/>
</dbReference>
<comment type="similarity">
    <text evidence="1 3">Belongs to the pirin family.</text>
</comment>
<dbReference type="PIRSF" id="PIRSF006232">
    <property type="entry name" value="Pirin"/>
    <property type="match status" value="1"/>
</dbReference>
<dbReference type="Gene3D" id="2.60.120.10">
    <property type="entry name" value="Jelly Rolls"/>
    <property type="match status" value="2"/>
</dbReference>
<dbReference type="CDD" id="cd02910">
    <property type="entry name" value="cupin_Yhhw_N"/>
    <property type="match status" value="1"/>
</dbReference>
<dbReference type="InterPro" id="IPR012093">
    <property type="entry name" value="Pirin"/>
</dbReference>
<organism evidence="6 7">
    <name type="scientific">Alkaliphilus serpentinus</name>
    <dbReference type="NCBI Taxonomy" id="1482731"/>
    <lineage>
        <taxon>Bacteria</taxon>
        <taxon>Bacillati</taxon>
        <taxon>Bacillota</taxon>
        <taxon>Clostridia</taxon>
        <taxon>Peptostreptococcales</taxon>
        <taxon>Natronincolaceae</taxon>
        <taxon>Alkaliphilus</taxon>
    </lineage>
</organism>
<evidence type="ECO:0000259" key="5">
    <source>
        <dbReference type="Pfam" id="PF17954"/>
    </source>
</evidence>
<gene>
    <name evidence="6" type="ORF">F8153_06605</name>
</gene>
<keyword evidence="7" id="KW-1185">Reference proteome</keyword>
<proteinExistence type="inferred from homology"/>
<feature type="domain" description="Quercetin 2,3-dioxygenase C-terminal cupin" evidence="5">
    <location>
        <begin position="147"/>
        <end position="229"/>
    </location>
</feature>
<feature type="binding site" evidence="2">
    <location>
        <position position="103"/>
    </location>
    <ligand>
        <name>Fe cation</name>
        <dbReference type="ChEBI" id="CHEBI:24875"/>
    </ligand>
</feature>
<evidence type="ECO:0000256" key="2">
    <source>
        <dbReference type="PIRSR" id="PIRSR006232-1"/>
    </source>
</evidence>
<protein>
    <submittedName>
        <fullName evidence="6">Pirin family protein</fullName>
    </submittedName>
</protein>
<dbReference type="RefSeq" id="WP_151865588.1">
    <property type="nucleotide sequence ID" value="NZ_WBZB01000017.1"/>
</dbReference>
<accession>A0A833M9Q7</accession>
<dbReference type="SUPFAM" id="SSF51182">
    <property type="entry name" value="RmlC-like cupins"/>
    <property type="match status" value="1"/>
</dbReference>
<dbReference type="EMBL" id="WBZB01000017">
    <property type="protein sequence ID" value="KAB3530516.1"/>
    <property type="molecule type" value="Genomic_DNA"/>
</dbReference>
<dbReference type="InterPro" id="IPR014710">
    <property type="entry name" value="RmlC-like_jellyroll"/>
</dbReference>
<reference evidence="6 7" key="1">
    <citation type="submission" date="2019-10" db="EMBL/GenBank/DDBJ databases">
        <title>Alkaliphilus serpentinus sp. nov. and Alkaliphilus pronyensis sp. nov., two novel anaerobic alkaliphilic species isolated from the serpentinized-hosted hydrothermal field of the Prony Bay (New Caledonia).</title>
        <authorList>
            <person name="Postec A."/>
        </authorList>
    </citation>
    <scope>NUCLEOTIDE SEQUENCE [LARGE SCALE GENOMIC DNA]</scope>
    <source>
        <strain evidence="6 7">LacT</strain>
    </source>
</reference>
<keyword evidence="2" id="KW-0408">Iron</keyword>
<evidence type="ECO:0000259" key="4">
    <source>
        <dbReference type="Pfam" id="PF02678"/>
    </source>
</evidence>
<dbReference type="OrthoDB" id="321327at2"/>
<dbReference type="PANTHER" id="PTHR43212:SF3">
    <property type="entry name" value="QUERCETIN 2,3-DIOXYGENASE"/>
    <property type="match status" value="1"/>
</dbReference>
<dbReference type="GO" id="GO:0046872">
    <property type="term" value="F:metal ion binding"/>
    <property type="evidence" value="ECO:0007669"/>
    <property type="project" value="UniProtKB-KW"/>
</dbReference>
<feature type="binding site" evidence="2">
    <location>
        <position position="59"/>
    </location>
    <ligand>
        <name>Fe cation</name>
        <dbReference type="ChEBI" id="CHEBI:24875"/>
    </ligand>
</feature>
<evidence type="ECO:0000313" key="7">
    <source>
        <dbReference type="Proteomes" id="UP000465601"/>
    </source>
</evidence>
<feature type="domain" description="Pirin N-terminal" evidence="4">
    <location>
        <begin position="15"/>
        <end position="118"/>
    </location>
</feature>
<dbReference type="InterPro" id="IPR011051">
    <property type="entry name" value="RmlC_Cupin_sf"/>
</dbReference>
<keyword evidence="2" id="KW-0479">Metal-binding</keyword>
<dbReference type="InterPro" id="IPR003829">
    <property type="entry name" value="Pirin_N_dom"/>
</dbReference>
<evidence type="ECO:0000256" key="3">
    <source>
        <dbReference type="RuleBase" id="RU003457"/>
    </source>
</evidence>
<dbReference type="PANTHER" id="PTHR43212">
    <property type="entry name" value="QUERCETIN 2,3-DIOXYGENASE"/>
    <property type="match status" value="1"/>
</dbReference>
<dbReference type="Pfam" id="PF17954">
    <property type="entry name" value="Pirin_C_2"/>
    <property type="match status" value="1"/>
</dbReference>
<sequence length="232" mass="26494">MLKKIESSSLGKNNLDWLKASFHFSFGDYHNPERMGFGVLRVLNDDLIGGNKGFDTHPHRDMEIITYVIEGKLTHEDSMGNSGSIERGHVQYMSAGTGVYHSEYNNEDETIRSLQIWIIPDEKGHTPNYGDYKFPWELRKNKWLHMISSHRGDAPIKINQDANFYVTELQKGKETKFSVGPNRQAYLLQIEGITDINSISLSTRDALEIVEEELVIKAKETSHILVIEMAKP</sequence>
<comment type="cofactor">
    <cofactor evidence="2">
        <name>Fe cation</name>
        <dbReference type="ChEBI" id="CHEBI:24875"/>
    </cofactor>
    <text evidence="2">Binds 1 Fe cation per subunit.</text>
</comment>
<dbReference type="InterPro" id="IPR041602">
    <property type="entry name" value="Quercetinase_C"/>
</dbReference>
<feature type="binding site" evidence="2">
    <location>
        <position position="101"/>
    </location>
    <ligand>
        <name>Fe cation</name>
        <dbReference type="ChEBI" id="CHEBI:24875"/>
    </ligand>
</feature>
<evidence type="ECO:0000313" key="6">
    <source>
        <dbReference type="EMBL" id="KAB3530516.1"/>
    </source>
</evidence>
<dbReference type="AlphaFoldDB" id="A0A833M9Q7"/>
<feature type="binding site" evidence="2">
    <location>
        <position position="57"/>
    </location>
    <ligand>
        <name>Fe cation</name>
        <dbReference type="ChEBI" id="CHEBI:24875"/>
    </ligand>
</feature>
<comment type="caution">
    <text evidence="6">The sequence shown here is derived from an EMBL/GenBank/DDBJ whole genome shotgun (WGS) entry which is preliminary data.</text>
</comment>
<dbReference type="Proteomes" id="UP000465601">
    <property type="component" value="Unassembled WGS sequence"/>
</dbReference>